<keyword evidence="2" id="KW-1185">Reference proteome</keyword>
<comment type="caution">
    <text evidence="1">The sequence shown here is derived from an EMBL/GenBank/DDBJ whole genome shotgun (WGS) entry which is preliminary data.</text>
</comment>
<accession>A0A2N0VIE3</accession>
<protein>
    <submittedName>
        <fullName evidence="1">TIGR02757 family protein</fullName>
    </submittedName>
</protein>
<proteinExistence type="predicted"/>
<dbReference type="Proteomes" id="UP000233398">
    <property type="component" value="Unassembled WGS sequence"/>
</dbReference>
<organism evidence="1 2">
    <name type="scientific">Rhodohalobacter barkolensis</name>
    <dbReference type="NCBI Taxonomy" id="2053187"/>
    <lineage>
        <taxon>Bacteria</taxon>
        <taxon>Pseudomonadati</taxon>
        <taxon>Balneolota</taxon>
        <taxon>Balneolia</taxon>
        <taxon>Balneolales</taxon>
        <taxon>Balneolaceae</taxon>
        <taxon>Rhodohalobacter</taxon>
    </lineage>
</organism>
<dbReference type="RefSeq" id="WP_101071206.1">
    <property type="nucleotide sequence ID" value="NZ_PISP01000001.1"/>
</dbReference>
<reference evidence="1 2" key="1">
    <citation type="submission" date="2017-11" db="EMBL/GenBank/DDBJ databases">
        <title>Rhodohalobacter 15182 sp. nov., isolated from a salt lake.</title>
        <authorList>
            <person name="Han S."/>
        </authorList>
    </citation>
    <scope>NUCLEOTIDE SEQUENCE [LARGE SCALE GENOMIC DNA]</scope>
    <source>
        <strain evidence="1 2">15182</strain>
    </source>
</reference>
<evidence type="ECO:0000313" key="1">
    <source>
        <dbReference type="EMBL" id="PKD43963.1"/>
    </source>
</evidence>
<dbReference type="AlphaFoldDB" id="A0A2N0VIE3"/>
<dbReference type="OrthoDB" id="9773332at2"/>
<name>A0A2N0VIE3_9BACT</name>
<dbReference type="NCBIfam" id="TIGR02757">
    <property type="entry name" value="TIGR02757 family protein"/>
    <property type="match status" value="1"/>
</dbReference>
<sequence>MNIRPPLRKRSRKALMELKPLLDKINDEVEQADYIRYDPVQFMHMFSEKKDIEVAGFLAATMAWGRRDIVVAKVDDLLKRMNYHPYEFVRSYTQKDFEVLKGFKHRTFKPIDIHGLILALQQIYTDYYDFESFWEKCRALGSEQQRPFLAIFHEEFFSMSSDFAERTRKHVSNPEKGSTCKRLYMYLRWTIRKNSPVDLGIWNFMEPSELLIPFDVHVARQARKYGLIARRTDDWKTVHELTETLSVLNPKDPARYDYALFGIGALDYSLPKRFILNKV</sequence>
<evidence type="ECO:0000313" key="2">
    <source>
        <dbReference type="Proteomes" id="UP000233398"/>
    </source>
</evidence>
<dbReference type="Pfam" id="PF09674">
    <property type="entry name" value="DUF2400"/>
    <property type="match status" value="1"/>
</dbReference>
<gene>
    <name evidence="1" type="ORF">CWD77_00320</name>
</gene>
<dbReference type="EMBL" id="PISP01000001">
    <property type="protein sequence ID" value="PKD43963.1"/>
    <property type="molecule type" value="Genomic_DNA"/>
</dbReference>
<dbReference type="InterPro" id="IPR014127">
    <property type="entry name" value="CHP02757"/>
</dbReference>